<dbReference type="InterPro" id="IPR011990">
    <property type="entry name" value="TPR-like_helical_dom_sf"/>
</dbReference>
<dbReference type="PROSITE" id="PS00107">
    <property type="entry name" value="PROTEIN_KINASE_ATP"/>
    <property type="match status" value="1"/>
</dbReference>
<dbReference type="Proteomes" id="UP000199400">
    <property type="component" value="Unassembled WGS sequence"/>
</dbReference>
<feature type="domain" description="Protein kinase" evidence="6">
    <location>
        <begin position="28"/>
        <end position="518"/>
    </location>
</feature>
<gene>
    <name evidence="7" type="ORF">SAMN02745121_01281</name>
</gene>
<dbReference type="EMBL" id="FOMX01000004">
    <property type="protein sequence ID" value="SFD73846.1"/>
    <property type="molecule type" value="Genomic_DNA"/>
</dbReference>
<dbReference type="InterPro" id="IPR000719">
    <property type="entry name" value="Prot_kinase_dom"/>
</dbReference>
<dbReference type="GO" id="GO:0004674">
    <property type="term" value="F:protein serine/threonine kinase activity"/>
    <property type="evidence" value="ECO:0007669"/>
    <property type="project" value="TreeGrafter"/>
</dbReference>
<keyword evidence="1" id="KW-0808">Transferase</keyword>
<dbReference type="CDD" id="cd14014">
    <property type="entry name" value="STKc_PknB_like"/>
    <property type="match status" value="1"/>
</dbReference>
<proteinExistence type="predicted"/>
<feature type="binding site" evidence="5">
    <location>
        <position position="57"/>
    </location>
    <ligand>
        <name>ATP</name>
        <dbReference type="ChEBI" id="CHEBI:30616"/>
    </ligand>
</feature>
<name>A0A1I1UST7_9BACT</name>
<organism evidence="7 8">
    <name type="scientific">Nannocystis exedens</name>
    <dbReference type="NCBI Taxonomy" id="54"/>
    <lineage>
        <taxon>Bacteria</taxon>
        <taxon>Pseudomonadati</taxon>
        <taxon>Myxococcota</taxon>
        <taxon>Polyangia</taxon>
        <taxon>Nannocystales</taxon>
        <taxon>Nannocystaceae</taxon>
        <taxon>Nannocystis</taxon>
    </lineage>
</organism>
<dbReference type="GO" id="GO:0005524">
    <property type="term" value="F:ATP binding"/>
    <property type="evidence" value="ECO:0007669"/>
    <property type="project" value="UniProtKB-UniRule"/>
</dbReference>
<dbReference type="Pfam" id="PF13424">
    <property type="entry name" value="TPR_12"/>
    <property type="match status" value="2"/>
</dbReference>
<dbReference type="Gene3D" id="3.30.200.20">
    <property type="entry name" value="Phosphorylase Kinase, domain 1"/>
    <property type="match status" value="1"/>
</dbReference>
<evidence type="ECO:0000256" key="5">
    <source>
        <dbReference type="PROSITE-ProRule" id="PRU10141"/>
    </source>
</evidence>
<dbReference type="PANTHER" id="PTHR43289:SF6">
    <property type="entry name" value="SERINE_THREONINE-PROTEIN KINASE NEKL-3"/>
    <property type="match status" value="1"/>
</dbReference>
<evidence type="ECO:0000256" key="1">
    <source>
        <dbReference type="ARBA" id="ARBA00022679"/>
    </source>
</evidence>
<dbReference type="Pfam" id="PF13374">
    <property type="entry name" value="TPR_10"/>
    <property type="match status" value="1"/>
</dbReference>
<dbReference type="SUPFAM" id="SSF56112">
    <property type="entry name" value="Protein kinase-like (PK-like)"/>
    <property type="match status" value="1"/>
</dbReference>
<dbReference type="RefSeq" id="WP_170136001.1">
    <property type="nucleotide sequence ID" value="NZ_FOMX01000004.1"/>
</dbReference>
<dbReference type="Gene3D" id="1.25.40.10">
    <property type="entry name" value="Tetratricopeptide repeat domain"/>
    <property type="match status" value="2"/>
</dbReference>
<protein>
    <submittedName>
        <fullName evidence="7">Tetratricopeptide repeat-containing protein</fullName>
    </submittedName>
</protein>
<evidence type="ECO:0000313" key="7">
    <source>
        <dbReference type="EMBL" id="SFD73846.1"/>
    </source>
</evidence>
<keyword evidence="8" id="KW-1185">Reference proteome</keyword>
<dbReference type="InterPro" id="IPR008271">
    <property type="entry name" value="Ser/Thr_kinase_AS"/>
</dbReference>
<dbReference type="Gene3D" id="1.10.510.10">
    <property type="entry name" value="Transferase(Phosphotransferase) domain 1"/>
    <property type="match status" value="2"/>
</dbReference>
<dbReference type="PANTHER" id="PTHR43289">
    <property type="entry name" value="MITOGEN-ACTIVATED PROTEIN KINASE KINASE KINASE 20-RELATED"/>
    <property type="match status" value="1"/>
</dbReference>
<dbReference type="PROSITE" id="PS00108">
    <property type="entry name" value="PROTEIN_KINASE_ST"/>
    <property type="match status" value="1"/>
</dbReference>
<dbReference type="PROSITE" id="PS50011">
    <property type="entry name" value="PROTEIN_KINASE_DOM"/>
    <property type="match status" value="1"/>
</dbReference>
<keyword evidence="3" id="KW-0418">Kinase</keyword>
<dbReference type="STRING" id="54.SAMN02745121_01281"/>
<reference evidence="8" key="1">
    <citation type="submission" date="2016-10" db="EMBL/GenBank/DDBJ databases">
        <authorList>
            <person name="Varghese N."/>
            <person name="Submissions S."/>
        </authorList>
    </citation>
    <scope>NUCLEOTIDE SEQUENCE [LARGE SCALE GENOMIC DNA]</scope>
    <source>
        <strain evidence="8">ATCC 25963</strain>
    </source>
</reference>
<dbReference type="InterPro" id="IPR011009">
    <property type="entry name" value="Kinase-like_dom_sf"/>
</dbReference>
<evidence type="ECO:0000256" key="3">
    <source>
        <dbReference type="ARBA" id="ARBA00022777"/>
    </source>
</evidence>
<keyword evidence="4 5" id="KW-0067">ATP-binding</keyword>
<dbReference type="InterPro" id="IPR017441">
    <property type="entry name" value="Protein_kinase_ATP_BS"/>
</dbReference>
<dbReference type="SMART" id="SM00028">
    <property type="entry name" value="TPR"/>
    <property type="match status" value="6"/>
</dbReference>
<dbReference type="InterPro" id="IPR019734">
    <property type="entry name" value="TPR_rpt"/>
</dbReference>
<evidence type="ECO:0000256" key="4">
    <source>
        <dbReference type="ARBA" id="ARBA00022840"/>
    </source>
</evidence>
<keyword evidence="2 5" id="KW-0547">Nucleotide-binding</keyword>
<evidence type="ECO:0000259" key="6">
    <source>
        <dbReference type="PROSITE" id="PS50011"/>
    </source>
</evidence>
<sequence>MTGDEATIAGGEQTGPEPVLAPRRLGRYVLLEELGRGGMGAVFGAYDPELDRKIAVKVLAGDGGDPTRQARLLREAQALARLAHPNVVAVHDVGLIDGQVYVAMEYVQGESLRAWLGRGRSLRELLDMFIQAGRGLAAAHAVGLIHRDFKPDNVVVGRDGRARVLDFGLAALAGTAADAGAPARPDAAVRGSGSEAVTMLAARGPVGGAATWGDAATLLASRGAESEAATVPASRGSGSDAALMLAARGSSGGDAATVMASRESVNAAATMLASRGAESDAATMPASRGSVGDAATVLAARGGSVGDAATAMASRGSVGDAATVLAARGGSVGDAATVMASRGSVGDAATMLASRGPGSDAATMLAGRGTVGDATVGPPAGPASGAVVTRGPGPVGDVTTARSHVPKASLLASRLTAAGALMGTLAYMSPEQYAGAELDAATDQFSFCVALYEAVCGQRPFAGESPAEYALAVTAGAVRPPPRGAEVPRWLLRALQRGLAVDRRARFPDMPALLAELTRDRGRVRRGLGSAGAAVVVAAGVFAATRVTPPAAEAPCSGAAAEVAAVWDDDRRAAVERAFAATGLAYAAETLARVGPRLDALAGRWAAVHTATCQAHQRGELSDALFDRQMMCLKGQLRGVAARVEVLARADAAAVERAAVLVDGLPPAEDCADPAKLLPERLVPADARVAAEVAAVRERLVAAEAEHAAGHYDVALAAADGAAIAARALAQPAVVAEAEMVAAYACHGLAEFRQARERALQALWAALEVDHVESAATAALLLLALAADELADARDGALWRGQARALVRRLGGEDTRDGVALRTGMAQLALLEEDRDEALRLSDEAVALAERIVAPDDLLIPEVLGAAGRIRRNYELFAEAHRDYARAREIFRARLGDNHPMLAHASHNLGAVLEDLGRIDESEAAYLEAIRLIEGSIGPDAAAAGFVYNNLSDIYVDKRDLARAEASARKAVEIFEREFGPDHPRTALGLNNLASVLGKARREAEALPLFERSVAIYEKTLGPDRYDVAFPVHGLGTAVLAAGDLPRAEALFRRALALTTAGVGADHVENATEHLWLGRTLLLQRRAREAAPSLERALALWTANDRPSRAGEARFLLAQALWQLGGRDDRARALREAAQAAATIDDGDPQVRVRRAEVTAWLAAHKLP</sequence>
<evidence type="ECO:0000256" key="2">
    <source>
        <dbReference type="ARBA" id="ARBA00022741"/>
    </source>
</evidence>
<evidence type="ECO:0000313" key="8">
    <source>
        <dbReference type="Proteomes" id="UP000199400"/>
    </source>
</evidence>
<dbReference type="Pfam" id="PF00069">
    <property type="entry name" value="Pkinase"/>
    <property type="match status" value="1"/>
</dbReference>
<dbReference type="SUPFAM" id="SSF48452">
    <property type="entry name" value="TPR-like"/>
    <property type="match status" value="2"/>
</dbReference>
<dbReference type="AlphaFoldDB" id="A0A1I1UST7"/>
<accession>A0A1I1UST7</accession>